<dbReference type="InterPro" id="IPR037401">
    <property type="entry name" value="SnoaL-like"/>
</dbReference>
<reference evidence="3 4" key="1">
    <citation type="submission" date="2011-12" db="EMBL/GenBank/DDBJ databases">
        <title>Complete sequence of Mycobacterium rhodesiae NBB3.</title>
        <authorList>
            <consortium name="US DOE Joint Genome Institute"/>
            <person name="Lucas S."/>
            <person name="Han J."/>
            <person name="Lapidus A."/>
            <person name="Cheng J.-F."/>
            <person name="Goodwin L."/>
            <person name="Pitluck S."/>
            <person name="Peters L."/>
            <person name="Mikhailova N."/>
            <person name="Gu W."/>
            <person name="Detter J.C."/>
            <person name="Han C."/>
            <person name="Tapia R."/>
            <person name="Land M."/>
            <person name="Hauser L."/>
            <person name="Kyrpides N."/>
            <person name="Ivanova N."/>
            <person name="Pagani I."/>
            <person name="Mattes T."/>
            <person name="Holmes A."/>
            <person name="Rutledge P."/>
            <person name="Paulsen I."/>
            <person name="Coleman N."/>
            <person name="Woyke T."/>
        </authorList>
    </citation>
    <scope>NUCLEOTIDE SEQUENCE [LARGE SCALE GENOMIC DNA]</scope>
    <source>
        <strain evidence="3 4">NBB3</strain>
    </source>
</reference>
<protein>
    <recommendedName>
        <fullName evidence="2">SnoaL-like domain-containing protein</fullName>
    </recommendedName>
</protein>
<dbReference type="OrthoDB" id="1492465at2"/>
<name>G8RP72_MYCRN</name>
<dbReference type="Proteomes" id="UP000005442">
    <property type="component" value="Chromosome"/>
</dbReference>
<dbReference type="InterPro" id="IPR032710">
    <property type="entry name" value="NTF2-like_dom_sf"/>
</dbReference>
<dbReference type="AlphaFoldDB" id="G8RP72"/>
<dbReference type="HOGENOM" id="CLU_106738_0_0_11"/>
<gene>
    <name evidence="3" type="ordered locus">MycrhN_5836</name>
</gene>
<dbReference type="SUPFAM" id="SSF54427">
    <property type="entry name" value="NTF2-like"/>
    <property type="match status" value="1"/>
</dbReference>
<accession>G8RP72</accession>
<dbReference type="EMBL" id="CP003169">
    <property type="protein sequence ID" value="AEV76301.1"/>
    <property type="molecule type" value="Genomic_DNA"/>
</dbReference>
<sequence length="184" mass="20932">MTADAELQERLARLEARAEIRDCIERYARGMDRRDRAILRSAYHDGAVDDHVGFVGEVDDFIDWAFAYHSTQTRYQHYLLNHTADIDGDEAHAETYYLFVGTDKEPANHMTLSGGRYVDRLERRDGRWAIVDRVCVVEWNAESTSFITDEVIAMMAGTMKVATHDTSDPSYDRPLAAARPATQA</sequence>
<dbReference type="eggNOG" id="COG5517">
    <property type="taxonomic scope" value="Bacteria"/>
</dbReference>
<dbReference type="PATRIC" id="fig|710685.3.peg.5863"/>
<evidence type="ECO:0000313" key="4">
    <source>
        <dbReference type="Proteomes" id="UP000005442"/>
    </source>
</evidence>
<organism evidence="3 4">
    <name type="scientific">Mycolicibacterium rhodesiae (strain NBB3)</name>
    <name type="common">Mycobacterium rhodesiae</name>
    <dbReference type="NCBI Taxonomy" id="710685"/>
    <lineage>
        <taxon>Bacteria</taxon>
        <taxon>Bacillati</taxon>
        <taxon>Actinomycetota</taxon>
        <taxon>Actinomycetes</taxon>
        <taxon>Mycobacteriales</taxon>
        <taxon>Mycobacteriaceae</taxon>
        <taxon>Mycolicibacterium</taxon>
    </lineage>
</organism>
<keyword evidence="4" id="KW-1185">Reference proteome</keyword>
<feature type="region of interest" description="Disordered" evidence="1">
    <location>
        <begin position="164"/>
        <end position="184"/>
    </location>
</feature>
<dbReference type="RefSeq" id="WP_014214040.1">
    <property type="nucleotide sequence ID" value="NC_016604.1"/>
</dbReference>
<feature type="domain" description="SnoaL-like" evidence="2">
    <location>
        <begin position="13"/>
        <end position="133"/>
    </location>
</feature>
<evidence type="ECO:0000259" key="2">
    <source>
        <dbReference type="Pfam" id="PF13577"/>
    </source>
</evidence>
<evidence type="ECO:0000256" key="1">
    <source>
        <dbReference type="SAM" id="MobiDB-lite"/>
    </source>
</evidence>
<dbReference type="CDD" id="cd00531">
    <property type="entry name" value="NTF2_like"/>
    <property type="match status" value="1"/>
</dbReference>
<dbReference type="KEGG" id="mrh:MycrhN_5836"/>
<dbReference type="Gene3D" id="3.10.450.50">
    <property type="match status" value="1"/>
</dbReference>
<dbReference type="Pfam" id="PF13577">
    <property type="entry name" value="SnoaL_4"/>
    <property type="match status" value="1"/>
</dbReference>
<dbReference type="STRING" id="710685.MycrhN_5836"/>
<proteinExistence type="predicted"/>
<evidence type="ECO:0000313" key="3">
    <source>
        <dbReference type="EMBL" id="AEV76301.1"/>
    </source>
</evidence>